<keyword evidence="5" id="KW-1185">Reference proteome</keyword>
<accession>A0ABQ1P3A8</accession>
<protein>
    <submittedName>
        <fullName evidence="4">Uncharacterized protein</fullName>
    </submittedName>
</protein>
<comment type="caution">
    <text evidence="4">The sequence shown here is derived from an EMBL/GenBank/DDBJ whole genome shotgun (WGS) entry which is preliminary data.</text>
</comment>
<dbReference type="Proteomes" id="UP000638188">
    <property type="component" value="Unassembled WGS sequence"/>
</dbReference>
<keyword evidence="3" id="KW-0472">Membrane</keyword>
<feature type="coiled-coil region" evidence="1">
    <location>
        <begin position="79"/>
        <end position="140"/>
    </location>
</feature>
<keyword evidence="3" id="KW-1133">Transmembrane helix</keyword>
<gene>
    <name evidence="4" type="ORF">GCM10007418_06870</name>
</gene>
<sequence length="256" mass="28902">MSPLVIGLLVAGGVLILLSIGFISHGLERARIERARSIAELASRLKVCRNINAHLPGQYMSPELKVLLTGIEISLLEKLTRLDRKDERARQMLESARQELKKPEVSVDNPPLKMESEIQAKEARLMLENLLSLLKQAQKDSMIDQLTLQQWSAQVRKHLLSTSLEVFEVLARQGMRQGKPRVAKLQYERAIAYLHQQNDPALAAQVLRFKELLKQASDTTARSEQATGTESSELSAGLQELEKNDEEWKKKAVYDD</sequence>
<proteinExistence type="predicted"/>
<dbReference type="EMBL" id="BMFF01000001">
    <property type="protein sequence ID" value="GGC89788.1"/>
    <property type="molecule type" value="Genomic_DNA"/>
</dbReference>
<keyword evidence="1" id="KW-0175">Coiled coil</keyword>
<feature type="transmembrane region" description="Helical" evidence="3">
    <location>
        <begin position="6"/>
        <end position="27"/>
    </location>
</feature>
<organism evidence="4 5">
    <name type="scientific">Halopseudomonas salina</name>
    <dbReference type="NCBI Taxonomy" id="1323744"/>
    <lineage>
        <taxon>Bacteria</taxon>
        <taxon>Pseudomonadati</taxon>
        <taxon>Pseudomonadota</taxon>
        <taxon>Gammaproteobacteria</taxon>
        <taxon>Pseudomonadales</taxon>
        <taxon>Pseudomonadaceae</taxon>
        <taxon>Halopseudomonas</taxon>
    </lineage>
</organism>
<name>A0ABQ1P3A8_9GAMM</name>
<feature type="compositionally biased region" description="Basic and acidic residues" evidence="2">
    <location>
        <begin position="240"/>
        <end position="256"/>
    </location>
</feature>
<evidence type="ECO:0000313" key="4">
    <source>
        <dbReference type="EMBL" id="GGC89788.1"/>
    </source>
</evidence>
<keyword evidence="3" id="KW-0812">Transmembrane</keyword>
<feature type="region of interest" description="Disordered" evidence="2">
    <location>
        <begin position="218"/>
        <end position="256"/>
    </location>
</feature>
<evidence type="ECO:0000256" key="1">
    <source>
        <dbReference type="SAM" id="Coils"/>
    </source>
</evidence>
<evidence type="ECO:0000313" key="5">
    <source>
        <dbReference type="Proteomes" id="UP000638188"/>
    </source>
</evidence>
<reference evidence="5" key="1">
    <citation type="journal article" date="2019" name="Int. J. Syst. Evol. Microbiol.">
        <title>The Global Catalogue of Microorganisms (GCM) 10K type strain sequencing project: providing services to taxonomists for standard genome sequencing and annotation.</title>
        <authorList>
            <consortium name="The Broad Institute Genomics Platform"/>
            <consortium name="The Broad Institute Genome Sequencing Center for Infectious Disease"/>
            <person name="Wu L."/>
            <person name="Ma J."/>
        </authorList>
    </citation>
    <scope>NUCLEOTIDE SEQUENCE [LARGE SCALE GENOMIC DNA]</scope>
    <source>
        <strain evidence="5">CGMCC 1.12482</strain>
    </source>
</reference>
<evidence type="ECO:0000256" key="3">
    <source>
        <dbReference type="SAM" id="Phobius"/>
    </source>
</evidence>
<feature type="compositionally biased region" description="Polar residues" evidence="2">
    <location>
        <begin position="218"/>
        <end position="234"/>
    </location>
</feature>
<dbReference type="RefSeq" id="WP_150277231.1">
    <property type="nucleotide sequence ID" value="NZ_BMFF01000001.1"/>
</dbReference>
<evidence type="ECO:0000256" key="2">
    <source>
        <dbReference type="SAM" id="MobiDB-lite"/>
    </source>
</evidence>